<feature type="compositionally biased region" description="Polar residues" evidence="1">
    <location>
        <begin position="94"/>
        <end position="110"/>
    </location>
</feature>
<dbReference type="EMBL" id="MVGC01000367">
    <property type="protein sequence ID" value="RJE19817.1"/>
    <property type="molecule type" value="Genomic_DNA"/>
</dbReference>
<proteinExistence type="predicted"/>
<dbReference type="AlphaFoldDB" id="A0A3A2ZER8"/>
<gene>
    <name evidence="2" type="ORF">PHISCL_07848</name>
</gene>
<dbReference type="Proteomes" id="UP000266188">
    <property type="component" value="Unassembled WGS sequence"/>
</dbReference>
<dbReference type="PANTHER" id="PTHR37540">
    <property type="entry name" value="TRANSCRIPTION FACTOR (ACR-2), PUTATIVE-RELATED-RELATED"/>
    <property type="match status" value="1"/>
</dbReference>
<evidence type="ECO:0000313" key="3">
    <source>
        <dbReference type="Proteomes" id="UP000266188"/>
    </source>
</evidence>
<organism evidence="2 3">
    <name type="scientific">Aspergillus sclerotialis</name>
    <dbReference type="NCBI Taxonomy" id="2070753"/>
    <lineage>
        <taxon>Eukaryota</taxon>
        <taxon>Fungi</taxon>
        <taxon>Dikarya</taxon>
        <taxon>Ascomycota</taxon>
        <taxon>Pezizomycotina</taxon>
        <taxon>Eurotiomycetes</taxon>
        <taxon>Eurotiomycetidae</taxon>
        <taxon>Eurotiales</taxon>
        <taxon>Aspergillaceae</taxon>
        <taxon>Aspergillus</taxon>
        <taxon>Aspergillus subgen. Polypaecilum</taxon>
    </lineage>
</organism>
<reference evidence="3" key="1">
    <citation type="submission" date="2017-02" db="EMBL/GenBank/DDBJ databases">
        <authorList>
            <person name="Tafer H."/>
            <person name="Lopandic K."/>
        </authorList>
    </citation>
    <scope>NUCLEOTIDE SEQUENCE [LARGE SCALE GENOMIC DNA]</scope>
    <source>
        <strain evidence="3">CBS 366.77</strain>
    </source>
</reference>
<feature type="region of interest" description="Disordered" evidence="1">
    <location>
        <begin position="1"/>
        <end position="123"/>
    </location>
</feature>
<name>A0A3A2ZER8_9EURO</name>
<keyword evidence="3" id="KW-1185">Reference proteome</keyword>
<sequence length="530" mass="60441">MSSDRTQDIDSTNPSPKPPQLKLSLDVGSQTSPKDDAVPPSQVVNPKRQRLSSVSEERPKKNQMFFFVNSKNSSSKEKRAHVMRRHIQEKRKQQQASKSTTRSQRTQLINKFQLPRQEPDPEVEYEINASEGRESESSTADSSASYGFVDITSQSKTALELRSSANSHLASPITILDASRKDPFHSLPIVQSRNELELADYWTSRLSYWSGQNQHLKNQVFRAAMSHPFAFQAAILAYCARWKIQLYGLNDWREFQHHMSEVRKGLKAIQAGSAQIDTDSLTMALSGLALQEERFGSGETAQEYVDQAVQLVRPRTGDKTSAEAYMHYTRYMVIPPKSGINTEGRQWLTTFLRGAEELMMEHNTDGYQLAVPRRQAAFQMGSALFPLLSSGPHPSQVPQNSRMFVLQNAPTRDVSRTAALIYITIALRDFRYSLDRTRRFLEYLFAIVKEHRLDQYPACETLVWLLLEETCDADLKDSERAWTTGELLKLTKQLPPGLQFHFDEILMSFLQLMPAIPGIDVFEKELQKMR</sequence>
<feature type="compositionally biased region" description="Basic residues" evidence="1">
    <location>
        <begin position="78"/>
        <end position="89"/>
    </location>
</feature>
<dbReference type="OrthoDB" id="4206571at2759"/>
<protein>
    <submittedName>
        <fullName evidence="2">Uncharacterized protein</fullName>
    </submittedName>
</protein>
<accession>A0A3A2ZER8</accession>
<evidence type="ECO:0000313" key="2">
    <source>
        <dbReference type="EMBL" id="RJE19817.1"/>
    </source>
</evidence>
<evidence type="ECO:0000256" key="1">
    <source>
        <dbReference type="SAM" id="MobiDB-lite"/>
    </source>
</evidence>
<comment type="caution">
    <text evidence="2">The sequence shown here is derived from an EMBL/GenBank/DDBJ whole genome shotgun (WGS) entry which is preliminary data.</text>
</comment>
<dbReference type="PANTHER" id="PTHR37540:SF10">
    <property type="entry name" value="SIGMA-70 REGION 2 FAMILY PROTEIN"/>
    <property type="match status" value="1"/>
</dbReference>